<dbReference type="GO" id="GO:0005524">
    <property type="term" value="F:ATP binding"/>
    <property type="evidence" value="ECO:0007669"/>
    <property type="project" value="UniProtKB-KW"/>
</dbReference>
<dbReference type="Proteomes" id="UP000237911">
    <property type="component" value="Unassembled WGS sequence"/>
</dbReference>
<dbReference type="InterPro" id="IPR027417">
    <property type="entry name" value="P-loop_NTPase"/>
</dbReference>
<evidence type="ECO:0000256" key="2">
    <source>
        <dbReference type="ARBA" id="ARBA00022741"/>
    </source>
</evidence>
<dbReference type="InterPro" id="IPR003593">
    <property type="entry name" value="AAA+_ATPase"/>
</dbReference>
<dbReference type="SMART" id="SM00382">
    <property type="entry name" value="AAA"/>
    <property type="match status" value="2"/>
</dbReference>
<dbReference type="PANTHER" id="PTHR19211">
    <property type="entry name" value="ATP-BINDING TRANSPORT PROTEIN-RELATED"/>
    <property type="match status" value="1"/>
</dbReference>
<dbReference type="InterPro" id="IPR050611">
    <property type="entry name" value="ABCF"/>
</dbReference>
<organism evidence="5 6">
    <name type="scientific">Mycolicibacter virginiensis</name>
    <dbReference type="NCBI Taxonomy" id="1795032"/>
    <lineage>
        <taxon>Bacteria</taxon>
        <taxon>Bacillati</taxon>
        <taxon>Actinomycetota</taxon>
        <taxon>Actinomycetes</taxon>
        <taxon>Mycobacteriales</taxon>
        <taxon>Mycobacteriaceae</taxon>
        <taxon>Mycolicibacter</taxon>
    </lineage>
</organism>
<sequence>MSFPSSDAQAVVTLSDVGFTWPDGSAALAGVTGSFGIGRTGLVGANGAGKSTLLRLIAGQLRPTTGHIITAGQVAYLPQLLTLDTNASIAELLGVADRLAALRAIEGGDAAEAHFEVVGDDWDIEARADAALRDIGFGAGDLDRRVAELSGGEVMLVALTGLRLAAAPITLLDEPTNNLDRAARTGLARLVETWPGALIVASHDTALLEQMDCTAELYDGRLTTFGGPYSAWRAHLEAEQAAARTAARTAEQVVKVEKRQRVEAETKLARRNRAAQIAQQNKRAARIVMNQNAANAQVSAGRLRGHLDGRVRDAQADLDAASARVRREEHIRVDLADPEVPNSRRLAELPGADGPIIVQGPERIALDGPNGVGKTTLLQALLTGDAGRLLIDRVGYLPQRLDHLDDTMSAFDAVSAVSGRQPQAVRAQLARFLLTADCVARPVGTLSGGERFRVALAQLLLADPPPQLLLLDEPTNNLDLDSVGQLVDALGGYRGAFIVVSHDDEFLARLGLTRTLTMPRSGVLVDAS</sequence>
<dbReference type="AlphaFoldDB" id="A0A9X7IJ41"/>
<keyword evidence="3 5" id="KW-0067">ATP-binding</keyword>
<dbReference type="FunFam" id="3.40.50.300:FF:001320">
    <property type="entry name" value="Heme ABC transporter ATP-binding protein"/>
    <property type="match status" value="1"/>
</dbReference>
<protein>
    <submittedName>
        <fullName evidence="5">ABC transporter ATP-binding protein</fullName>
    </submittedName>
</protein>
<dbReference type="SUPFAM" id="SSF52540">
    <property type="entry name" value="P-loop containing nucleoside triphosphate hydrolases"/>
    <property type="match status" value="2"/>
</dbReference>
<dbReference type="RefSeq" id="WP_046283617.1">
    <property type="nucleotide sequence ID" value="NZ_PUEV01000117.1"/>
</dbReference>
<evidence type="ECO:0000313" key="5">
    <source>
        <dbReference type="EMBL" id="PQM49970.1"/>
    </source>
</evidence>
<dbReference type="Pfam" id="PF00005">
    <property type="entry name" value="ABC_tran"/>
    <property type="match status" value="2"/>
</dbReference>
<reference evidence="5 6" key="1">
    <citation type="submission" date="2018-02" db="EMBL/GenBank/DDBJ databases">
        <title>Draft genome sequence of Mycobacterium virginiense isolated from mud of a swine farm in Japan.</title>
        <authorList>
            <person name="Ohya K."/>
        </authorList>
    </citation>
    <scope>NUCLEOTIDE SEQUENCE [LARGE SCALE GENOMIC DNA]</scope>
    <source>
        <strain evidence="5 6">GF75</strain>
    </source>
</reference>
<keyword evidence="1" id="KW-0677">Repeat</keyword>
<evidence type="ECO:0000256" key="1">
    <source>
        <dbReference type="ARBA" id="ARBA00022737"/>
    </source>
</evidence>
<evidence type="ECO:0000256" key="3">
    <source>
        <dbReference type="ARBA" id="ARBA00022840"/>
    </source>
</evidence>
<evidence type="ECO:0000259" key="4">
    <source>
        <dbReference type="PROSITE" id="PS50893"/>
    </source>
</evidence>
<dbReference type="Gene3D" id="3.40.50.300">
    <property type="entry name" value="P-loop containing nucleotide triphosphate hydrolases"/>
    <property type="match status" value="2"/>
</dbReference>
<dbReference type="EMBL" id="PUEV01000117">
    <property type="protein sequence ID" value="PQM49970.1"/>
    <property type="molecule type" value="Genomic_DNA"/>
</dbReference>
<keyword evidence="2" id="KW-0547">Nucleotide-binding</keyword>
<dbReference type="PANTHER" id="PTHR19211:SF6">
    <property type="entry name" value="BLL7188 PROTEIN"/>
    <property type="match status" value="1"/>
</dbReference>
<accession>A0A9X7IJ41</accession>
<evidence type="ECO:0000313" key="6">
    <source>
        <dbReference type="Proteomes" id="UP000237911"/>
    </source>
</evidence>
<feature type="domain" description="ABC transporter" evidence="4">
    <location>
        <begin position="12"/>
        <end position="244"/>
    </location>
</feature>
<name>A0A9X7IJ41_9MYCO</name>
<comment type="caution">
    <text evidence="5">The sequence shown here is derived from an EMBL/GenBank/DDBJ whole genome shotgun (WGS) entry which is preliminary data.</text>
</comment>
<proteinExistence type="predicted"/>
<gene>
    <name evidence="5" type="ORF">C5U48_22695</name>
</gene>
<dbReference type="PROSITE" id="PS50893">
    <property type="entry name" value="ABC_TRANSPORTER_2"/>
    <property type="match status" value="1"/>
</dbReference>
<keyword evidence="6" id="KW-1185">Reference proteome</keyword>
<dbReference type="InterPro" id="IPR003439">
    <property type="entry name" value="ABC_transporter-like_ATP-bd"/>
</dbReference>
<dbReference type="GO" id="GO:0016887">
    <property type="term" value="F:ATP hydrolysis activity"/>
    <property type="evidence" value="ECO:0007669"/>
    <property type="project" value="InterPro"/>
</dbReference>